<feature type="non-terminal residue" evidence="1">
    <location>
        <position position="692"/>
    </location>
</feature>
<name>A0ACB8QFK5_9AGAM</name>
<evidence type="ECO:0000313" key="1">
    <source>
        <dbReference type="EMBL" id="KAI0030613.1"/>
    </source>
</evidence>
<accession>A0ACB8QFK5</accession>
<evidence type="ECO:0000313" key="2">
    <source>
        <dbReference type="Proteomes" id="UP000814128"/>
    </source>
</evidence>
<organism evidence="1 2">
    <name type="scientific">Vararia minispora EC-137</name>
    <dbReference type="NCBI Taxonomy" id="1314806"/>
    <lineage>
        <taxon>Eukaryota</taxon>
        <taxon>Fungi</taxon>
        <taxon>Dikarya</taxon>
        <taxon>Basidiomycota</taxon>
        <taxon>Agaricomycotina</taxon>
        <taxon>Agaricomycetes</taxon>
        <taxon>Russulales</taxon>
        <taxon>Lachnocladiaceae</taxon>
        <taxon>Vararia</taxon>
    </lineage>
</organism>
<comment type="caution">
    <text evidence="1">The sequence shown here is derived from an EMBL/GenBank/DDBJ whole genome shotgun (WGS) entry which is preliminary data.</text>
</comment>
<reference evidence="1" key="2">
    <citation type="journal article" date="2022" name="New Phytol.">
        <title>Evolutionary transition to the ectomycorrhizal habit in the genomes of a hyperdiverse lineage of mushroom-forming fungi.</title>
        <authorList>
            <person name="Looney B."/>
            <person name="Miyauchi S."/>
            <person name="Morin E."/>
            <person name="Drula E."/>
            <person name="Courty P.E."/>
            <person name="Kohler A."/>
            <person name="Kuo A."/>
            <person name="LaButti K."/>
            <person name="Pangilinan J."/>
            <person name="Lipzen A."/>
            <person name="Riley R."/>
            <person name="Andreopoulos W."/>
            <person name="He G."/>
            <person name="Johnson J."/>
            <person name="Nolan M."/>
            <person name="Tritt A."/>
            <person name="Barry K.W."/>
            <person name="Grigoriev I.V."/>
            <person name="Nagy L.G."/>
            <person name="Hibbett D."/>
            <person name="Henrissat B."/>
            <person name="Matheny P.B."/>
            <person name="Labbe J."/>
            <person name="Martin F.M."/>
        </authorList>
    </citation>
    <scope>NUCLEOTIDE SEQUENCE</scope>
    <source>
        <strain evidence="1">EC-137</strain>
    </source>
</reference>
<dbReference type="EMBL" id="MU273613">
    <property type="protein sequence ID" value="KAI0030613.1"/>
    <property type="molecule type" value="Genomic_DNA"/>
</dbReference>
<dbReference type="Proteomes" id="UP000814128">
    <property type="component" value="Unassembled WGS sequence"/>
</dbReference>
<proteinExistence type="predicted"/>
<reference evidence="1" key="1">
    <citation type="submission" date="2021-02" db="EMBL/GenBank/DDBJ databases">
        <authorList>
            <consortium name="DOE Joint Genome Institute"/>
            <person name="Ahrendt S."/>
            <person name="Looney B.P."/>
            <person name="Miyauchi S."/>
            <person name="Morin E."/>
            <person name="Drula E."/>
            <person name="Courty P.E."/>
            <person name="Chicoki N."/>
            <person name="Fauchery L."/>
            <person name="Kohler A."/>
            <person name="Kuo A."/>
            <person name="Labutti K."/>
            <person name="Pangilinan J."/>
            <person name="Lipzen A."/>
            <person name="Riley R."/>
            <person name="Andreopoulos W."/>
            <person name="He G."/>
            <person name="Johnson J."/>
            <person name="Barry K.W."/>
            <person name="Grigoriev I.V."/>
            <person name="Nagy L."/>
            <person name="Hibbett D."/>
            <person name="Henrissat B."/>
            <person name="Matheny P.B."/>
            <person name="Labbe J."/>
            <person name="Martin F."/>
        </authorList>
    </citation>
    <scope>NUCLEOTIDE SEQUENCE</scope>
    <source>
        <strain evidence="1">EC-137</strain>
    </source>
</reference>
<keyword evidence="2" id="KW-1185">Reference proteome</keyword>
<gene>
    <name evidence="1" type="ORF">K488DRAFT_53871</name>
</gene>
<sequence>MSSLSDSDEGAVAKPRRYAKRNRISLACDRCRRRKSDGKQTSGKCTNCGSNGWDCSFMDATKVRSEHMSDTVVRYVEALEAHITKYEKLVKRLHPDRDFSSDTGPRPTRDNWRQSDALEDQEPEQLVLEPSAGPSVPSIAPDPTLVAGPSTLPPIANVEPSEPSTHLDDNDIDSSLENLSKDFEQHVRLGGFYGRSSGDTLIGTLLRIRAEAKGLPISPATMSCERRPVYWALLPWENEMCDPRRRAYAYTFPEPDLMNDLINIYFDHSNVVLPILHRPTFEQSFREGKHTIDGGFGGVVLMVCAIASRFSSDPRVILPGSDSRLSSGWAWFNQVHLTSNLIFSGAPLHDLQIACLCATYLLSGSAFHASWITVGLGIRLAQDFGAHRKTSYGSKPTVEDELYKRSFWVLVCMDRWISMSTGRPCAVQEEDFDLEMPIDCDDEYWTHPDPSQAFKQPPGKPSLVSNFISNLKLVKILGFALRTIYASGKAKSHHKFAGEEWESRSVADFDRVLNEWVDSVPYHLRWDPAREDDAFFFQSAHLYTQFYDLQIAIHRRFISPQKETPHSFSSLAICITAARSCCHIVDRVQRRWPARPAPYLQRPFFNSAIILLLEMWNARKSDMSVNLDTEAADLSSCMSYMQTMEDTWYAVGRVTDVLNVLSVIADLPMPSTLPLKGRKRSRRRSHDHSSPS</sequence>
<protein>
    <submittedName>
        <fullName evidence="1">Fungal-specific transcription factor domain-containing protein</fullName>
    </submittedName>
</protein>